<evidence type="ECO:0000313" key="1">
    <source>
        <dbReference type="EMBL" id="GHG66222.1"/>
    </source>
</evidence>
<gene>
    <name evidence="1" type="ORF">GCM10018980_58430</name>
</gene>
<evidence type="ECO:0000313" key="2">
    <source>
        <dbReference type="Proteomes" id="UP000619355"/>
    </source>
</evidence>
<sequence length="128" mass="14711">MIFGDPRCEVCDTVLTGRQQVVCSNACRQARKRARKLTSDEYQAKLLGRDCEHCGDAYEPKNDRQRFCSENCAYRAKAEAEETRWESVCELDGCENNAGWDGSGRARRYCSNAHRQKAYRQRKHATPL</sequence>
<name>A0A919F112_9ACTN</name>
<accession>A0A919F112</accession>
<protein>
    <submittedName>
        <fullName evidence="1">Uncharacterized protein</fullName>
    </submittedName>
</protein>
<dbReference type="EMBL" id="BNBF01000021">
    <property type="protein sequence ID" value="GHG66222.1"/>
    <property type="molecule type" value="Genomic_DNA"/>
</dbReference>
<organism evidence="1 2">
    <name type="scientific">Streptomyces capoamus</name>
    <dbReference type="NCBI Taxonomy" id="68183"/>
    <lineage>
        <taxon>Bacteria</taxon>
        <taxon>Bacillati</taxon>
        <taxon>Actinomycetota</taxon>
        <taxon>Actinomycetes</taxon>
        <taxon>Kitasatosporales</taxon>
        <taxon>Streptomycetaceae</taxon>
        <taxon>Streptomyces</taxon>
    </lineage>
</organism>
<reference evidence="2" key="1">
    <citation type="journal article" date="2019" name="Int. J. Syst. Evol. Microbiol.">
        <title>The Global Catalogue of Microorganisms (GCM) 10K type strain sequencing project: providing services to taxonomists for standard genome sequencing and annotation.</title>
        <authorList>
            <consortium name="The Broad Institute Genomics Platform"/>
            <consortium name="The Broad Institute Genome Sequencing Center for Infectious Disease"/>
            <person name="Wu L."/>
            <person name="Ma J."/>
        </authorList>
    </citation>
    <scope>NUCLEOTIDE SEQUENCE [LARGE SCALE GENOMIC DNA]</scope>
    <source>
        <strain evidence="2">JCM 4253</strain>
    </source>
</reference>
<keyword evidence="2" id="KW-1185">Reference proteome</keyword>
<proteinExistence type="predicted"/>
<comment type="caution">
    <text evidence="1">The sequence shown here is derived from an EMBL/GenBank/DDBJ whole genome shotgun (WGS) entry which is preliminary data.</text>
</comment>
<dbReference type="Proteomes" id="UP000619355">
    <property type="component" value="Unassembled WGS sequence"/>
</dbReference>
<dbReference type="AlphaFoldDB" id="A0A919F112"/>